<comment type="similarity">
    <text evidence="4">Belongs to the SWT1 family.</text>
</comment>
<dbReference type="EMBL" id="CP017556">
    <property type="protein sequence ID" value="AOW03369.1"/>
    <property type="molecule type" value="Genomic_DNA"/>
</dbReference>
<feature type="region of interest" description="Disordered" evidence="6">
    <location>
        <begin position="290"/>
        <end position="449"/>
    </location>
</feature>
<protein>
    <recommendedName>
        <fullName evidence="5">Transcriptional protein SWT1</fullName>
    </recommendedName>
</protein>
<dbReference type="SUPFAM" id="SSF88723">
    <property type="entry name" value="PIN domain-like"/>
    <property type="match status" value="1"/>
</dbReference>
<organism evidence="8 10">
    <name type="scientific">Yarrowia lipolytica</name>
    <name type="common">Candida lipolytica</name>
    <dbReference type="NCBI Taxonomy" id="4952"/>
    <lineage>
        <taxon>Eukaryota</taxon>
        <taxon>Fungi</taxon>
        <taxon>Dikarya</taxon>
        <taxon>Ascomycota</taxon>
        <taxon>Saccharomycotina</taxon>
        <taxon>Dipodascomycetes</taxon>
        <taxon>Dipodascales</taxon>
        <taxon>Dipodascales incertae sedis</taxon>
        <taxon>Yarrowia</taxon>
    </lineage>
</organism>
<evidence type="ECO:0000313" key="8">
    <source>
        <dbReference type="EMBL" id="AOW03369.1"/>
    </source>
</evidence>
<dbReference type="Proteomes" id="UP000256601">
    <property type="component" value="Unassembled WGS sequence"/>
</dbReference>
<dbReference type="Gene3D" id="3.40.50.1010">
    <property type="entry name" value="5'-nuclease"/>
    <property type="match status" value="1"/>
</dbReference>
<dbReference type="GO" id="GO:0004540">
    <property type="term" value="F:RNA nuclease activity"/>
    <property type="evidence" value="ECO:0007669"/>
    <property type="project" value="UniProtKB-ARBA"/>
</dbReference>
<evidence type="ECO:0000256" key="2">
    <source>
        <dbReference type="ARBA" id="ARBA00023163"/>
    </source>
</evidence>
<comment type="subcellular location">
    <subcellularLocation>
        <location evidence="1">Nucleus</location>
    </subcellularLocation>
</comment>
<evidence type="ECO:0000256" key="1">
    <source>
        <dbReference type="ARBA" id="ARBA00004123"/>
    </source>
</evidence>
<gene>
    <name evidence="9" type="ORF">B0I71DRAFT_135639</name>
    <name evidence="8" type="ORF">YALI1_D00264g</name>
</gene>
<feature type="compositionally biased region" description="Pro residues" evidence="6">
    <location>
        <begin position="306"/>
        <end position="326"/>
    </location>
</feature>
<dbReference type="CDD" id="cd18727">
    <property type="entry name" value="PIN_Swt1-like"/>
    <property type="match status" value="1"/>
</dbReference>
<dbReference type="VEuPathDB" id="FungiDB:YALI0_D00253g"/>
<proteinExistence type="inferred from homology"/>
<reference evidence="8 10" key="1">
    <citation type="journal article" date="2016" name="PLoS ONE">
        <title>Sequence Assembly of Yarrowia lipolytica Strain W29/CLIB89 Shows Transposable Element Diversity.</title>
        <authorList>
            <person name="Magnan C."/>
            <person name="Yu J."/>
            <person name="Chang I."/>
            <person name="Jahn E."/>
            <person name="Kanomata Y."/>
            <person name="Wu J."/>
            <person name="Zeller M."/>
            <person name="Oakes M."/>
            <person name="Baldi P."/>
            <person name="Sandmeyer S."/>
        </authorList>
    </citation>
    <scope>NUCLEOTIDE SEQUENCE [LARGE SCALE GENOMIC DNA]</scope>
    <source>
        <strain evidence="8">CLIB89</strain>
        <strain evidence="10">CLIB89(W29)</strain>
    </source>
</reference>
<dbReference type="PANTHER" id="PTHR16161">
    <property type="entry name" value="TRANSCRIPTIONAL PROTEIN SWT1"/>
    <property type="match status" value="1"/>
</dbReference>
<dbReference type="eggNOG" id="KOG4689">
    <property type="taxonomic scope" value="Eukaryota"/>
</dbReference>
<dbReference type="PANTHER" id="PTHR16161:SF0">
    <property type="entry name" value="TRANSCRIPTIONAL PROTEIN SWT1"/>
    <property type="match status" value="1"/>
</dbReference>
<dbReference type="EMBL" id="KZ859072">
    <property type="protein sequence ID" value="RDW23632.1"/>
    <property type="molecule type" value="Genomic_DNA"/>
</dbReference>
<evidence type="ECO:0000256" key="3">
    <source>
        <dbReference type="ARBA" id="ARBA00023242"/>
    </source>
</evidence>
<sequence>MNQYWGSSPPKKPVTASTRPHSQPDYSDVPLPKMKLKIPRTTSRSSSPQEDYSDVPLPKMKTRRSRSPRKAHATDILGLEEISSITKATQEIRNQLDLDLEGHTGEPPALRFENRLLLIIDTNFAISHLSLLKELAALHEQYGHILIVPWAVIKELDGLKNSGKMEYRYQTGAVSTGDIDLDLSLGQRARMANAWIFEQLGARSQALFGQKVSERLGESTRGDDAILDCCRYFQHKADAFIVILSDDKNLCMKALIHEIMTVSYQERMTAETIARITADEYAKNMGEMMDTDTGAASHRSHVHLAPPIPPPQPTPPPRHVSPPSRPPPKHANVSTYIEVEPSKRKREPKTPSSAASDDRQQKSRKVAPGGLASRHARKLSTSGNSPPDTKSSTPTPQRPPDAPPRKMAPLPSRHNKGAVPKPAAVSYRPATPQPQSPPKPAPGPRKFEYIDDPKIESPDQLLPELEKVVFKVLRMAVAFQAPNHNIHRATSIGSISDIMEQLRPSELRQFQFPNLRSIQPGSNAPAPERLAFLRGLMHLSADMEKSFTGEYPKNYVDAVGWVLSLVN</sequence>
<feature type="domain" description="PIN" evidence="7">
    <location>
        <begin position="116"/>
        <end position="252"/>
    </location>
</feature>
<evidence type="ECO:0000256" key="5">
    <source>
        <dbReference type="ARBA" id="ARBA00074620"/>
    </source>
</evidence>
<feature type="compositionally biased region" description="Low complexity" evidence="6">
    <location>
        <begin position="385"/>
        <end position="395"/>
    </location>
</feature>
<dbReference type="VEuPathDB" id="FungiDB:YALI1_D00264g"/>
<dbReference type="GO" id="GO:0005634">
    <property type="term" value="C:nucleus"/>
    <property type="evidence" value="ECO:0007669"/>
    <property type="project" value="UniProtKB-SubCell"/>
</dbReference>
<keyword evidence="3" id="KW-0539">Nucleus</keyword>
<feature type="compositionally biased region" description="Polar residues" evidence="6">
    <location>
        <begin position="15"/>
        <end position="25"/>
    </location>
</feature>
<evidence type="ECO:0000313" key="9">
    <source>
        <dbReference type="EMBL" id="RDW23632.1"/>
    </source>
</evidence>
<dbReference type="InterPro" id="IPR029060">
    <property type="entry name" value="PIN-like_dom_sf"/>
</dbReference>
<dbReference type="InterPro" id="IPR002716">
    <property type="entry name" value="PIN_dom"/>
</dbReference>
<feature type="region of interest" description="Disordered" evidence="6">
    <location>
        <begin position="1"/>
        <end position="72"/>
    </location>
</feature>
<feature type="compositionally biased region" description="Polar residues" evidence="6">
    <location>
        <begin position="40"/>
        <end position="50"/>
    </location>
</feature>
<feature type="compositionally biased region" description="Basic residues" evidence="6">
    <location>
        <begin position="60"/>
        <end position="71"/>
    </location>
</feature>
<evidence type="ECO:0000313" key="11">
    <source>
        <dbReference type="Proteomes" id="UP000256601"/>
    </source>
</evidence>
<dbReference type="AlphaFoldDB" id="A0A1D8NCK6"/>
<dbReference type="Proteomes" id="UP000182444">
    <property type="component" value="Chromosome 1D"/>
</dbReference>
<evidence type="ECO:0000259" key="7">
    <source>
        <dbReference type="SMART" id="SM00670"/>
    </source>
</evidence>
<keyword evidence="2" id="KW-0804">Transcription</keyword>
<name>A0A1D8NCK6_YARLL</name>
<dbReference type="InterPro" id="IPR052626">
    <property type="entry name" value="SWT1_Regulator"/>
</dbReference>
<dbReference type="SMART" id="SM00670">
    <property type="entry name" value="PINc"/>
    <property type="match status" value="1"/>
</dbReference>
<reference evidence="9 11" key="2">
    <citation type="submission" date="2018-07" db="EMBL/GenBank/DDBJ databases">
        <title>Draft Genome Assemblies for Five Robust Yarrowia lipolytica Strains Exhibiting High Lipid Production and Pentose Sugar Utilization and Sugar Alcohol Secretion from Undetoxified Lignocellulosic Biomass Hydrolysates.</title>
        <authorList>
            <consortium name="DOE Joint Genome Institute"/>
            <person name="Walker C."/>
            <person name="Ryu S."/>
            <person name="Na H."/>
            <person name="Zane M."/>
            <person name="LaButti K."/>
            <person name="Lipzen A."/>
            <person name="Haridas S."/>
            <person name="Barry K."/>
            <person name="Grigoriev I.V."/>
            <person name="Quarterman J."/>
            <person name="Slininger P."/>
            <person name="Dien B."/>
            <person name="Trinh C.T."/>
        </authorList>
    </citation>
    <scope>NUCLEOTIDE SEQUENCE [LARGE SCALE GENOMIC DNA]</scope>
    <source>
        <strain evidence="9 11">YB392</strain>
    </source>
</reference>
<dbReference type="Pfam" id="PF13638">
    <property type="entry name" value="PIN_4"/>
    <property type="match status" value="1"/>
</dbReference>
<accession>A0A1D8NCK6</accession>
<evidence type="ECO:0000313" key="10">
    <source>
        <dbReference type="Proteomes" id="UP000182444"/>
    </source>
</evidence>
<feature type="compositionally biased region" description="Pro residues" evidence="6">
    <location>
        <begin position="431"/>
        <end position="443"/>
    </location>
</feature>
<evidence type="ECO:0000256" key="4">
    <source>
        <dbReference type="ARBA" id="ARBA00060839"/>
    </source>
</evidence>
<evidence type="ECO:0000256" key="6">
    <source>
        <dbReference type="SAM" id="MobiDB-lite"/>
    </source>
</evidence>
<dbReference type="FunFam" id="3.40.50.1010:FF:000045">
    <property type="entry name" value="Transcriptional protein swt1"/>
    <property type="match status" value="1"/>
</dbReference>